<comment type="caution">
    <text evidence="2">The sequence shown here is derived from an EMBL/GenBank/DDBJ whole genome shotgun (WGS) entry which is preliminary data.</text>
</comment>
<dbReference type="Gene3D" id="2.40.50.1020">
    <property type="entry name" value="LytTr DNA-binding domain"/>
    <property type="match status" value="1"/>
</dbReference>
<dbReference type="RefSeq" id="WP_155113157.1">
    <property type="nucleotide sequence ID" value="NZ_WMIB01000016.1"/>
</dbReference>
<dbReference type="Pfam" id="PF04397">
    <property type="entry name" value="LytTR"/>
    <property type="match status" value="1"/>
</dbReference>
<feature type="domain" description="HTH LytTR-type" evidence="1">
    <location>
        <begin position="13"/>
        <end position="118"/>
    </location>
</feature>
<protein>
    <recommendedName>
        <fullName evidence="1">HTH LytTR-type domain-containing protein</fullName>
    </recommendedName>
</protein>
<accession>A0A7X2S6N1</accession>
<dbReference type="InterPro" id="IPR007492">
    <property type="entry name" value="LytTR_DNA-bd_dom"/>
</dbReference>
<dbReference type="EMBL" id="WMIB01000016">
    <property type="protein sequence ID" value="MTH54649.1"/>
    <property type="molecule type" value="Genomic_DNA"/>
</dbReference>
<dbReference type="GO" id="GO:0000156">
    <property type="term" value="F:phosphorelay response regulator activity"/>
    <property type="evidence" value="ECO:0007669"/>
    <property type="project" value="InterPro"/>
</dbReference>
<evidence type="ECO:0000259" key="1">
    <source>
        <dbReference type="PROSITE" id="PS50930"/>
    </source>
</evidence>
<dbReference type="PANTHER" id="PTHR37299">
    <property type="entry name" value="TRANSCRIPTIONAL REGULATOR-RELATED"/>
    <property type="match status" value="1"/>
</dbReference>
<keyword evidence="3" id="KW-1185">Reference proteome</keyword>
<gene>
    <name evidence="2" type="ORF">GKZ89_14690</name>
</gene>
<dbReference type="AlphaFoldDB" id="A0A7X2S6N1"/>
<dbReference type="PROSITE" id="PS50930">
    <property type="entry name" value="HTH_LYTTR"/>
    <property type="match status" value="1"/>
</dbReference>
<evidence type="ECO:0000313" key="2">
    <source>
        <dbReference type="EMBL" id="MTH54649.1"/>
    </source>
</evidence>
<sequence length="129" mass="14952">MILNLSSQHSNRLVLVKKAEVNFIDVESILYIEKLQRKTFIVTPSRSFTTTTSLKEITSLLPARLFFRSHKSYLVNILKIKDIELYSSASYTIKFFDYKDRAMMTRDKLNALIDMLNNRDASGNHRSAT</sequence>
<dbReference type="PANTHER" id="PTHR37299:SF1">
    <property type="entry name" value="STAGE 0 SPORULATION PROTEIN A HOMOLOG"/>
    <property type="match status" value="1"/>
</dbReference>
<name>A0A7X2S6N1_9BACI</name>
<reference evidence="2 3" key="1">
    <citation type="journal article" date="2017" name="Int. J. Syst. Evol. Microbiol.">
        <title>Bacillus mangrovi sp. nov., isolated from a sediment sample from a mangrove forest.</title>
        <authorList>
            <person name="Gupta V."/>
            <person name="Singh P.K."/>
            <person name="Korpole S."/>
            <person name="Tanuku N.R.S."/>
            <person name="Pinnaka A.K."/>
        </authorList>
    </citation>
    <scope>NUCLEOTIDE SEQUENCE [LARGE SCALE GENOMIC DNA]</scope>
    <source>
        <strain evidence="2 3">KCTC 33872</strain>
    </source>
</reference>
<organism evidence="2 3">
    <name type="scientific">Metabacillus mangrovi</name>
    <dbReference type="NCBI Taxonomy" id="1491830"/>
    <lineage>
        <taxon>Bacteria</taxon>
        <taxon>Bacillati</taxon>
        <taxon>Bacillota</taxon>
        <taxon>Bacilli</taxon>
        <taxon>Bacillales</taxon>
        <taxon>Bacillaceae</taxon>
        <taxon>Metabacillus</taxon>
    </lineage>
</organism>
<dbReference type="SMART" id="SM00850">
    <property type="entry name" value="LytTR"/>
    <property type="match status" value="1"/>
</dbReference>
<dbReference type="GO" id="GO:0003677">
    <property type="term" value="F:DNA binding"/>
    <property type="evidence" value="ECO:0007669"/>
    <property type="project" value="InterPro"/>
</dbReference>
<dbReference type="OrthoDB" id="9809318at2"/>
<evidence type="ECO:0000313" key="3">
    <source>
        <dbReference type="Proteomes" id="UP000434639"/>
    </source>
</evidence>
<proteinExistence type="predicted"/>
<dbReference type="InterPro" id="IPR046947">
    <property type="entry name" value="LytR-like"/>
</dbReference>
<dbReference type="Proteomes" id="UP000434639">
    <property type="component" value="Unassembled WGS sequence"/>
</dbReference>